<reference evidence="2" key="1">
    <citation type="journal article" date="2020" name="mSystems">
        <title>Genome- and Community-Level Interaction Insights into Carbon Utilization and Element Cycling Functions of Hydrothermarchaeota in Hydrothermal Sediment.</title>
        <authorList>
            <person name="Zhou Z."/>
            <person name="Liu Y."/>
            <person name="Xu W."/>
            <person name="Pan J."/>
            <person name="Luo Z.H."/>
            <person name="Li M."/>
        </authorList>
    </citation>
    <scope>NUCLEOTIDE SEQUENCE [LARGE SCALE GENOMIC DNA]</scope>
    <source>
        <strain evidence="2">SpSt-479</strain>
    </source>
</reference>
<gene>
    <name evidence="2" type="ORF">ENS31_04880</name>
</gene>
<comment type="caution">
    <text evidence="2">The sequence shown here is derived from an EMBL/GenBank/DDBJ whole genome shotgun (WGS) entry which is preliminary data.</text>
</comment>
<evidence type="ECO:0000259" key="1">
    <source>
        <dbReference type="PROSITE" id="PS51186"/>
    </source>
</evidence>
<name>A0A7V2ZIW4_9BACT</name>
<dbReference type="Pfam" id="PF00583">
    <property type="entry name" value="Acetyltransf_1"/>
    <property type="match status" value="1"/>
</dbReference>
<evidence type="ECO:0000313" key="2">
    <source>
        <dbReference type="EMBL" id="HFI90853.1"/>
    </source>
</evidence>
<proteinExistence type="predicted"/>
<keyword evidence="2" id="KW-0808">Transferase</keyword>
<dbReference type="InterPro" id="IPR016181">
    <property type="entry name" value="Acyl_CoA_acyltransferase"/>
</dbReference>
<feature type="domain" description="N-acetyltransferase" evidence="1">
    <location>
        <begin position="8"/>
        <end position="197"/>
    </location>
</feature>
<sequence>MSNKEIKIELLNSDSMTIKKIVRLHKQLFDKDHFTATFSEDLLEHYFRMLLDSSKFKYVASIENDLAGYLIGGVNLDKVLSDFTKKYFLKLLHQLKSNPNFIKEKIRDLIIKIISLNRKSSAEMRLFLIAAKHTEEIKGVGKKLIQQFERELLENKISVYGLSVRKHNSKAIDFYIQLGFIEEFRTQKSIYFIKYLSKI</sequence>
<organism evidence="2">
    <name type="scientific">Ignavibacterium album</name>
    <dbReference type="NCBI Taxonomy" id="591197"/>
    <lineage>
        <taxon>Bacteria</taxon>
        <taxon>Pseudomonadati</taxon>
        <taxon>Ignavibacteriota</taxon>
        <taxon>Ignavibacteria</taxon>
        <taxon>Ignavibacteriales</taxon>
        <taxon>Ignavibacteriaceae</taxon>
        <taxon>Ignavibacterium</taxon>
    </lineage>
</organism>
<dbReference type="EMBL" id="DSUJ01000008">
    <property type="protein sequence ID" value="HFI90853.1"/>
    <property type="molecule type" value="Genomic_DNA"/>
</dbReference>
<dbReference type="GO" id="GO:0016747">
    <property type="term" value="F:acyltransferase activity, transferring groups other than amino-acyl groups"/>
    <property type="evidence" value="ECO:0007669"/>
    <property type="project" value="InterPro"/>
</dbReference>
<accession>A0A7V2ZIW4</accession>
<dbReference type="PROSITE" id="PS51186">
    <property type="entry name" value="GNAT"/>
    <property type="match status" value="1"/>
</dbReference>
<protein>
    <submittedName>
        <fullName evidence="2">GNAT family N-acetyltransferase</fullName>
    </submittedName>
</protein>
<dbReference type="SUPFAM" id="SSF55729">
    <property type="entry name" value="Acyl-CoA N-acyltransferases (Nat)"/>
    <property type="match status" value="1"/>
</dbReference>
<dbReference type="InterPro" id="IPR000182">
    <property type="entry name" value="GNAT_dom"/>
</dbReference>
<dbReference type="AlphaFoldDB" id="A0A7V2ZIW4"/>
<dbReference type="Gene3D" id="3.40.630.30">
    <property type="match status" value="1"/>
</dbReference>